<sequence length="286" mass="29955">MKRRGSVSEAIREAAQRLAATSDTARLDAELLMAHALGVSRSDMLLRCMADPAPAAFAALVERRAGHEPVAHILGSQEFFGRPFAVTPNVLIPRGDSESVVEAALAAAPGARRVLDLGTGSGALLLTLLAELPEASGVGIDASAPALQVAQANAEALGLAGRADLRPGDWTMPGWADGLGRFDLVIANPPYVEDDAELSPDVRDHEPAGALFAGPEGLDDYRVLVPRLPALLVPGGVAVLEIGHRQARAVSEIAAQASFVASVHPDLAGRDRALVLRQKAWQSQFE</sequence>
<dbReference type="Gene3D" id="1.10.8.10">
    <property type="entry name" value="DNA helicase RuvA subunit, C-terminal domain"/>
    <property type="match status" value="1"/>
</dbReference>
<name>A0A0G9MVZ9_9SPHN</name>
<dbReference type="Proteomes" id="UP000053464">
    <property type="component" value="Unassembled WGS sequence"/>
</dbReference>
<evidence type="ECO:0000256" key="2">
    <source>
        <dbReference type="ARBA" id="ARBA00022679"/>
    </source>
</evidence>
<reference evidence="8 9" key="1">
    <citation type="submission" date="2015-04" db="EMBL/GenBank/DDBJ databases">
        <title>The draft genome sequence of Erythrobacter luteus KA37.</title>
        <authorList>
            <person name="Zhuang L."/>
            <person name="Liu Y."/>
            <person name="Shao Z."/>
        </authorList>
    </citation>
    <scope>NUCLEOTIDE SEQUENCE [LARGE SCALE GENOMIC DNA]</scope>
    <source>
        <strain evidence="8 9">KA37</strain>
    </source>
</reference>
<evidence type="ECO:0000256" key="4">
    <source>
        <dbReference type="ARBA" id="ARBA00048391"/>
    </source>
</evidence>
<feature type="domain" description="Methyltransferase small" evidence="6">
    <location>
        <begin position="110"/>
        <end position="196"/>
    </location>
</feature>
<dbReference type="PATRIC" id="fig|1581420.6.peg.2027"/>
<dbReference type="EMBL" id="LBHB01000002">
    <property type="protein sequence ID" value="KLE34885.1"/>
    <property type="molecule type" value="Genomic_DNA"/>
</dbReference>
<evidence type="ECO:0000259" key="7">
    <source>
        <dbReference type="Pfam" id="PF17827"/>
    </source>
</evidence>
<dbReference type="InterPro" id="IPR029063">
    <property type="entry name" value="SAM-dependent_MTases_sf"/>
</dbReference>
<dbReference type="SUPFAM" id="SSF53335">
    <property type="entry name" value="S-adenosyl-L-methionine-dependent methyltransferases"/>
    <property type="match status" value="1"/>
</dbReference>
<dbReference type="GO" id="GO:0003676">
    <property type="term" value="F:nucleic acid binding"/>
    <property type="evidence" value="ECO:0007669"/>
    <property type="project" value="InterPro"/>
</dbReference>
<evidence type="ECO:0000256" key="5">
    <source>
        <dbReference type="HAMAP-Rule" id="MF_02126"/>
    </source>
</evidence>
<dbReference type="GO" id="GO:0102559">
    <property type="term" value="F:peptide chain release factor N(5)-glutamine methyltransferase activity"/>
    <property type="evidence" value="ECO:0007669"/>
    <property type="project" value="UniProtKB-EC"/>
</dbReference>
<comment type="function">
    <text evidence="5">Methylates the class 1 translation termination release factors RF1/PrfA and RF2/PrfB on the glutamine residue of the universally conserved GGQ motif.</text>
</comment>
<keyword evidence="3 5" id="KW-0949">S-adenosyl-L-methionine</keyword>
<feature type="domain" description="Release factor glutamine methyltransferase N-terminal" evidence="7">
    <location>
        <begin position="9"/>
        <end position="75"/>
    </location>
</feature>
<keyword evidence="1 5" id="KW-0489">Methyltransferase</keyword>
<keyword evidence="2 5" id="KW-0808">Transferase</keyword>
<dbReference type="InterPro" id="IPR019874">
    <property type="entry name" value="RF_methyltr_PrmC"/>
</dbReference>
<dbReference type="PANTHER" id="PTHR18895">
    <property type="entry name" value="HEMK METHYLTRANSFERASE"/>
    <property type="match status" value="1"/>
</dbReference>
<feature type="binding site" evidence="5">
    <location>
        <begin position="118"/>
        <end position="122"/>
    </location>
    <ligand>
        <name>S-adenosyl-L-methionine</name>
        <dbReference type="ChEBI" id="CHEBI:59789"/>
    </ligand>
</feature>
<dbReference type="STRING" id="1581420.AAW00_09880"/>
<dbReference type="Pfam" id="PF05175">
    <property type="entry name" value="MTS"/>
    <property type="match status" value="1"/>
</dbReference>
<feature type="binding site" evidence="5">
    <location>
        <begin position="188"/>
        <end position="191"/>
    </location>
    <ligand>
        <name>substrate</name>
    </ligand>
</feature>
<dbReference type="InterPro" id="IPR050320">
    <property type="entry name" value="N5-glutamine_MTase"/>
</dbReference>
<evidence type="ECO:0000256" key="1">
    <source>
        <dbReference type="ARBA" id="ARBA00022603"/>
    </source>
</evidence>
<dbReference type="InterPro" id="IPR004556">
    <property type="entry name" value="HemK-like"/>
</dbReference>
<evidence type="ECO:0000256" key="3">
    <source>
        <dbReference type="ARBA" id="ARBA00022691"/>
    </source>
</evidence>
<dbReference type="InterPro" id="IPR007848">
    <property type="entry name" value="Small_mtfrase_dom"/>
</dbReference>
<organism evidence="8 9">
    <name type="scientific">Aurantiacibacter luteus</name>
    <dbReference type="NCBI Taxonomy" id="1581420"/>
    <lineage>
        <taxon>Bacteria</taxon>
        <taxon>Pseudomonadati</taxon>
        <taxon>Pseudomonadota</taxon>
        <taxon>Alphaproteobacteria</taxon>
        <taxon>Sphingomonadales</taxon>
        <taxon>Erythrobacteraceae</taxon>
        <taxon>Aurantiacibacter</taxon>
    </lineage>
</organism>
<proteinExistence type="inferred from homology"/>
<feature type="binding site" evidence="5">
    <location>
        <position position="141"/>
    </location>
    <ligand>
        <name>S-adenosyl-L-methionine</name>
        <dbReference type="ChEBI" id="CHEBI:59789"/>
    </ligand>
</feature>
<feature type="binding site" evidence="5">
    <location>
        <position position="170"/>
    </location>
    <ligand>
        <name>S-adenosyl-L-methionine</name>
        <dbReference type="ChEBI" id="CHEBI:59789"/>
    </ligand>
</feature>
<dbReference type="AlphaFoldDB" id="A0A0G9MVZ9"/>
<dbReference type="Gene3D" id="3.40.50.150">
    <property type="entry name" value="Vaccinia Virus protein VP39"/>
    <property type="match status" value="1"/>
</dbReference>
<evidence type="ECO:0000313" key="9">
    <source>
        <dbReference type="Proteomes" id="UP000053464"/>
    </source>
</evidence>
<dbReference type="InterPro" id="IPR002052">
    <property type="entry name" value="DNA_methylase_N6_adenine_CS"/>
</dbReference>
<dbReference type="HAMAP" id="MF_02126">
    <property type="entry name" value="RF_methyltr_PrmC"/>
    <property type="match status" value="1"/>
</dbReference>
<dbReference type="NCBIfam" id="TIGR00536">
    <property type="entry name" value="hemK_fam"/>
    <property type="match status" value="1"/>
</dbReference>
<comment type="caution">
    <text evidence="8">The sequence shown here is derived from an EMBL/GenBank/DDBJ whole genome shotgun (WGS) entry which is preliminary data.</text>
</comment>
<feature type="binding site" evidence="5">
    <location>
        <position position="188"/>
    </location>
    <ligand>
        <name>S-adenosyl-L-methionine</name>
        <dbReference type="ChEBI" id="CHEBI:59789"/>
    </ligand>
</feature>
<protein>
    <recommendedName>
        <fullName evidence="5">Release factor glutamine methyltransferase</fullName>
        <shortName evidence="5">RF MTase</shortName>
        <ecNumber evidence="5">2.1.1.297</ecNumber>
    </recommendedName>
    <alternativeName>
        <fullName evidence="5">N5-glutamine methyltransferase PrmC</fullName>
    </alternativeName>
    <alternativeName>
        <fullName evidence="5">Protein-(glutamine-N5) MTase PrmC</fullName>
    </alternativeName>
    <alternativeName>
        <fullName evidence="5">Protein-glutamine N-methyltransferase PrmC</fullName>
    </alternativeName>
</protein>
<dbReference type="EC" id="2.1.1.297" evidence="5"/>
<dbReference type="PANTHER" id="PTHR18895:SF74">
    <property type="entry name" value="MTRF1L RELEASE FACTOR GLUTAMINE METHYLTRANSFERASE"/>
    <property type="match status" value="1"/>
</dbReference>
<dbReference type="Pfam" id="PF17827">
    <property type="entry name" value="PrmC_N"/>
    <property type="match status" value="1"/>
</dbReference>
<dbReference type="InterPro" id="IPR040758">
    <property type="entry name" value="PrmC_N"/>
</dbReference>
<comment type="similarity">
    <text evidence="5">Belongs to the protein N5-glutamine methyltransferase family. PrmC subfamily.</text>
</comment>
<dbReference type="GO" id="GO:0032259">
    <property type="term" value="P:methylation"/>
    <property type="evidence" value="ECO:0007669"/>
    <property type="project" value="UniProtKB-KW"/>
</dbReference>
<accession>A0A0G9MVZ9</accession>
<keyword evidence="9" id="KW-1185">Reference proteome</keyword>
<dbReference type="NCBIfam" id="TIGR03534">
    <property type="entry name" value="RF_mod_PrmC"/>
    <property type="match status" value="1"/>
</dbReference>
<comment type="catalytic activity">
    <reaction evidence="4 5">
        <text>L-glutaminyl-[peptide chain release factor] + S-adenosyl-L-methionine = N(5)-methyl-L-glutaminyl-[peptide chain release factor] + S-adenosyl-L-homocysteine + H(+)</text>
        <dbReference type="Rhea" id="RHEA:42896"/>
        <dbReference type="Rhea" id="RHEA-COMP:10271"/>
        <dbReference type="Rhea" id="RHEA-COMP:10272"/>
        <dbReference type="ChEBI" id="CHEBI:15378"/>
        <dbReference type="ChEBI" id="CHEBI:30011"/>
        <dbReference type="ChEBI" id="CHEBI:57856"/>
        <dbReference type="ChEBI" id="CHEBI:59789"/>
        <dbReference type="ChEBI" id="CHEBI:61891"/>
        <dbReference type="EC" id="2.1.1.297"/>
    </reaction>
</comment>
<gene>
    <name evidence="5" type="primary">prmC</name>
    <name evidence="8" type="ORF">AAW00_09880</name>
</gene>
<dbReference type="CDD" id="cd02440">
    <property type="entry name" value="AdoMet_MTases"/>
    <property type="match status" value="1"/>
</dbReference>
<dbReference type="PROSITE" id="PS00092">
    <property type="entry name" value="N6_MTASE"/>
    <property type="match status" value="1"/>
</dbReference>
<evidence type="ECO:0000259" key="6">
    <source>
        <dbReference type="Pfam" id="PF05175"/>
    </source>
</evidence>
<evidence type="ECO:0000313" key="8">
    <source>
        <dbReference type="EMBL" id="KLE34885.1"/>
    </source>
</evidence>